<name>A0A7W8KDH7_9DEIO</name>
<sequence>MPDRPARPLLPLAALLLAGCGVIPTPVVALRDTTVPLANTFITQGKVVYVNQDQLEGVTLPAALRGLTIRGNALYNASGGDLGTVKLYVRSTLDGLDATCSTVPFTSPTMYACDPAGESAQAIGTVTVQAGTKVPFTLSGAALDAAARTGRGYFGFQVVTGTALNGESVNLTSVTAQARL</sequence>
<reference evidence="1" key="4">
    <citation type="submission" date="2024-05" db="EMBL/GenBank/DDBJ databases">
        <authorList>
            <person name="Sun Q."/>
            <person name="Zhou Y."/>
        </authorList>
    </citation>
    <scope>NUCLEOTIDE SEQUENCE</scope>
    <source>
        <strain evidence="1">CGMCC 1.18437</strain>
    </source>
</reference>
<dbReference type="Proteomes" id="UP000619376">
    <property type="component" value="Unassembled WGS sequence"/>
</dbReference>
<proteinExistence type="predicted"/>
<dbReference type="Proteomes" id="UP000539473">
    <property type="component" value="Unassembled WGS sequence"/>
</dbReference>
<evidence type="ECO:0000313" key="3">
    <source>
        <dbReference type="Proteomes" id="UP000539473"/>
    </source>
</evidence>
<dbReference type="PROSITE" id="PS51257">
    <property type="entry name" value="PROKAR_LIPOPROTEIN"/>
    <property type="match status" value="1"/>
</dbReference>
<dbReference type="AlphaFoldDB" id="A0A7W8KDH7"/>
<reference evidence="1" key="1">
    <citation type="journal article" date="2014" name="Int. J. Syst. Evol. Microbiol.">
        <title>Complete genome of a new Firmicutes species belonging to the dominant human colonic microbiota ('Ruminococcus bicirculans') reveals two chromosomes and a selective capacity to utilize plant glucans.</title>
        <authorList>
            <consortium name="NISC Comparative Sequencing Program"/>
            <person name="Wegmann U."/>
            <person name="Louis P."/>
            <person name="Goesmann A."/>
            <person name="Henrissat B."/>
            <person name="Duncan S.H."/>
            <person name="Flint H.J."/>
        </authorList>
    </citation>
    <scope>NUCLEOTIDE SEQUENCE</scope>
    <source>
        <strain evidence="1">CGMCC 1.18437</strain>
    </source>
</reference>
<evidence type="ECO:0000313" key="4">
    <source>
        <dbReference type="Proteomes" id="UP000619376"/>
    </source>
</evidence>
<evidence type="ECO:0000313" key="1">
    <source>
        <dbReference type="EMBL" id="GHF31864.1"/>
    </source>
</evidence>
<evidence type="ECO:0000313" key="2">
    <source>
        <dbReference type="EMBL" id="MBB5375046.1"/>
    </source>
</evidence>
<reference evidence="4" key="2">
    <citation type="journal article" date="2019" name="Int. J. Syst. Evol. Microbiol.">
        <title>The Global Catalogue of Microorganisms (GCM) 10K type strain sequencing project: providing services to taxonomists for standard genome sequencing and annotation.</title>
        <authorList>
            <consortium name="The Broad Institute Genomics Platform"/>
            <consortium name="The Broad Institute Genome Sequencing Center for Infectious Disease"/>
            <person name="Wu L."/>
            <person name="Ma J."/>
        </authorList>
    </citation>
    <scope>NUCLEOTIDE SEQUENCE [LARGE SCALE GENOMIC DNA]</scope>
    <source>
        <strain evidence="4">CGMCC 1.18437</strain>
    </source>
</reference>
<dbReference type="RefSeq" id="WP_184109294.1">
    <property type="nucleotide sequence ID" value="NZ_BNAJ01000001.1"/>
</dbReference>
<keyword evidence="4" id="KW-1185">Reference proteome</keyword>
<reference evidence="2 3" key="3">
    <citation type="submission" date="2020-08" db="EMBL/GenBank/DDBJ databases">
        <title>Genomic Encyclopedia of Type Strains, Phase IV (KMG-IV): sequencing the most valuable type-strain genomes for metagenomic binning, comparative biology and taxonomic classification.</title>
        <authorList>
            <person name="Goeker M."/>
        </authorList>
    </citation>
    <scope>NUCLEOTIDE SEQUENCE [LARGE SCALE GENOMIC DNA]</scope>
    <source>
        <strain evidence="2 3">DSM 27521</strain>
    </source>
</reference>
<protein>
    <recommendedName>
        <fullName evidence="5">Lipoprotein</fullName>
    </recommendedName>
</protein>
<organism evidence="2 3">
    <name type="scientific">Deinococcus metalli</name>
    <dbReference type="NCBI Taxonomy" id="1141878"/>
    <lineage>
        <taxon>Bacteria</taxon>
        <taxon>Thermotogati</taxon>
        <taxon>Deinococcota</taxon>
        <taxon>Deinococci</taxon>
        <taxon>Deinococcales</taxon>
        <taxon>Deinococcaceae</taxon>
        <taxon>Deinococcus</taxon>
    </lineage>
</organism>
<gene>
    <name evidence="1" type="ORF">GCM10017781_05520</name>
    <name evidence="2" type="ORF">HNQ07_000490</name>
</gene>
<comment type="caution">
    <text evidence="2">The sequence shown here is derived from an EMBL/GenBank/DDBJ whole genome shotgun (WGS) entry which is preliminary data.</text>
</comment>
<evidence type="ECO:0008006" key="5">
    <source>
        <dbReference type="Google" id="ProtNLM"/>
    </source>
</evidence>
<dbReference type="EMBL" id="JACHFK010000001">
    <property type="protein sequence ID" value="MBB5375046.1"/>
    <property type="molecule type" value="Genomic_DNA"/>
</dbReference>
<dbReference type="EMBL" id="BNAJ01000001">
    <property type="protein sequence ID" value="GHF31864.1"/>
    <property type="molecule type" value="Genomic_DNA"/>
</dbReference>
<accession>A0A7W8KDH7</accession>